<dbReference type="InterPro" id="IPR001611">
    <property type="entry name" value="Leu-rich_rpt"/>
</dbReference>
<keyword evidence="3 7" id="KW-0812">Transmembrane</keyword>
<dbReference type="Gene3D" id="3.80.10.10">
    <property type="entry name" value="Ribonuclease Inhibitor"/>
    <property type="match status" value="2"/>
</dbReference>
<dbReference type="Proteomes" id="UP000428333">
    <property type="component" value="Linkage Group LG13"/>
</dbReference>
<dbReference type="Pfam" id="PF00560">
    <property type="entry name" value="LRR_1"/>
    <property type="match status" value="3"/>
</dbReference>
<dbReference type="FunFam" id="3.80.10.10:FF:000095">
    <property type="entry name" value="LRR receptor-like serine/threonine-protein kinase GSO1"/>
    <property type="match status" value="1"/>
</dbReference>
<dbReference type="InterPro" id="IPR032675">
    <property type="entry name" value="LRR_dom_sf"/>
</dbReference>
<dbReference type="PANTHER" id="PTHR27008">
    <property type="entry name" value="OS04G0122200 PROTEIN"/>
    <property type="match status" value="1"/>
</dbReference>
<dbReference type="GO" id="GO:0006952">
    <property type="term" value="P:defense response"/>
    <property type="evidence" value="ECO:0007669"/>
    <property type="project" value="UniProtKB-ARBA"/>
</dbReference>
<name>A0A6A4KKZ6_9ERIC</name>
<dbReference type="GO" id="GO:0016020">
    <property type="term" value="C:membrane"/>
    <property type="evidence" value="ECO:0007669"/>
    <property type="project" value="UniProtKB-SubCell"/>
</dbReference>
<accession>A0A6A4KKZ6</accession>
<evidence type="ECO:0000256" key="5">
    <source>
        <dbReference type="ARBA" id="ARBA00022989"/>
    </source>
</evidence>
<comment type="caution">
    <text evidence="8">The sequence shown here is derived from an EMBL/GenBank/DDBJ whole genome shotgun (WGS) entry which is preliminary data.</text>
</comment>
<evidence type="ECO:0000256" key="7">
    <source>
        <dbReference type="SAM" id="Phobius"/>
    </source>
</evidence>
<gene>
    <name evidence="8" type="ORF">C3L33_21671</name>
</gene>
<protein>
    <recommendedName>
        <fullName evidence="10">Leucine-rich repeat-containing N-terminal plant-type domain-containing protein</fullName>
    </recommendedName>
</protein>
<evidence type="ECO:0000256" key="1">
    <source>
        <dbReference type="ARBA" id="ARBA00004167"/>
    </source>
</evidence>
<sequence>MSTLRIIDLGFNQLSGHLPSTLGQWLPNLEDLYLTSNELRGVITSSIGNASKLTIIYMTSNGFSGSIPNTLGNLRLLRVFNVGENNLTRESSSRELSFFTSLANCRHLEVLELSLNQFHGMLPASLGNLSTSLRQLKAFGCNLMGNIPSGIGNLSSLEVISLDSNELTGIIPPTLGKLKSLERLYLEYNSLGGSIPNDLCQCIELGDIYLTGNKLYGPIPPCLGEQKPLRSLYLDSNNLTATIPLTLWSLTDLIGLNLSTNSLSGYIPPDVGKLKVISQLDLSWNLLSGNIPSTIGSAQTLVNLSLAHNKLQGPIPESLGNLINLEFLDLSMNNLSGGIPKSLEELRYLQYLNLSFNRLRGEIPTGGNLANLTAQSFVQNAGLCGAPRLQVPPCKTKKFQPSRRTLDLLKYILPSVASAILVATLIFVLVRCRRGAVDSNLLRNEDENFAAKEQCVLSVLHLALDCSKDQPRERIDMEDAVARLEKVRTVFLAKVGGGLKDKAI</sequence>
<keyword evidence="9" id="KW-1185">Reference proteome</keyword>
<dbReference type="AlphaFoldDB" id="A0A6A4KKZ6"/>
<evidence type="ECO:0008006" key="10">
    <source>
        <dbReference type="Google" id="ProtNLM"/>
    </source>
</evidence>
<dbReference type="PANTHER" id="PTHR27008:SF585">
    <property type="entry name" value="PROTEIN KINASE DOMAIN-CONTAINING PROTEIN"/>
    <property type="match status" value="1"/>
</dbReference>
<evidence type="ECO:0000256" key="3">
    <source>
        <dbReference type="ARBA" id="ARBA00022692"/>
    </source>
</evidence>
<dbReference type="InterPro" id="IPR003591">
    <property type="entry name" value="Leu-rich_rpt_typical-subtyp"/>
</dbReference>
<dbReference type="OrthoDB" id="676979at2759"/>
<feature type="transmembrane region" description="Helical" evidence="7">
    <location>
        <begin position="411"/>
        <end position="430"/>
    </location>
</feature>
<dbReference type="Pfam" id="PF13855">
    <property type="entry name" value="LRR_8"/>
    <property type="match status" value="3"/>
</dbReference>
<dbReference type="SUPFAM" id="SSF52047">
    <property type="entry name" value="RNI-like"/>
    <property type="match status" value="1"/>
</dbReference>
<organism evidence="8 9">
    <name type="scientific">Rhododendron williamsianum</name>
    <dbReference type="NCBI Taxonomy" id="262921"/>
    <lineage>
        <taxon>Eukaryota</taxon>
        <taxon>Viridiplantae</taxon>
        <taxon>Streptophyta</taxon>
        <taxon>Embryophyta</taxon>
        <taxon>Tracheophyta</taxon>
        <taxon>Spermatophyta</taxon>
        <taxon>Magnoliopsida</taxon>
        <taxon>eudicotyledons</taxon>
        <taxon>Gunneridae</taxon>
        <taxon>Pentapetalae</taxon>
        <taxon>asterids</taxon>
        <taxon>Ericales</taxon>
        <taxon>Ericaceae</taxon>
        <taxon>Ericoideae</taxon>
        <taxon>Rhodoreae</taxon>
        <taxon>Rhododendron</taxon>
    </lineage>
</organism>
<dbReference type="EMBL" id="QEFC01003757">
    <property type="protein sequence ID" value="KAE9446430.1"/>
    <property type="molecule type" value="Genomic_DNA"/>
</dbReference>
<keyword evidence="4" id="KW-0677">Repeat</keyword>
<dbReference type="InterPro" id="IPR051809">
    <property type="entry name" value="Plant_receptor-like_S/T_kinase"/>
</dbReference>
<evidence type="ECO:0000256" key="2">
    <source>
        <dbReference type="ARBA" id="ARBA00022614"/>
    </source>
</evidence>
<keyword evidence="2" id="KW-0433">Leucine-rich repeat</keyword>
<dbReference type="SMART" id="SM00369">
    <property type="entry name" value="LRR_TYP"/>
    <property type="match status" value="6"/>
</dbReference>
<evidence type="ECO:0000256" key="4">
    <source>
        <dbReference type="ARBA" id="ARBA00022737"/>
    </source>
</evidence>
<comment type="subcellular location">
    <subcellularLocation>
        <location evidence="1">Membrane</location>
        <topology evidence="1">Single-pass membrane protein</topology>
    </subcellularLocation>
</comment>
<dbReference type="GO" id="GO:0051707">
    <property type="term" value="P:response to other organism"/>
    <property type="evidence" value="ECO:0007669"/>
    <property type="project" value="UniProtKB-ARBA"/>
</dbReference>
<keyword evidence="6 7" id="KW-0472">Membrane</keyword>
<evidence type="ECO:0000313" key="8">
    <source>
        <dbReference type="EMBL" id="KAE9446430.1"/>
    </source>
</evidence>
<evidence type="ECO:0000313" key="9">
    <source>
        <dbReference type="Proteomes" id="UP000428333"/>
    </source>
</evidence>
<keyword evidence="5 7" id="KW-1133">Transmembrane helix</keyword>
<feature type="non-terminal residue" evidence="8">
    <location>
        <position position="1"/>
    </location>
</feature>
<reference evidence="8 9" key="1">
    <citation type="journal article" date="2019" name="Genome Biol. Evol.">
        <title>The Rhododendron genome and chromosomal organization provide insight into shared whole-genome duplications across the heath family (Ericaceae).</title>
        <authorList>
            <person name="Soza V.L."/>
            <person name="Lindsley D."/>
            <person name="Waalkes A."/>
            <person name="Ramage E."/>
            <person name="Patwardhan R.P."/>
            <person name="Burton J.N."/>
            <person name="Adey A."/>
            <person name="Kumar A."/>
            <person name="Qiu R."/>
            <person name="Shendure J."/>
            <person name="Hall B."/>
        </authorList>
    </citation>
    <scope>NUCLEOTIDE SEQUENCE [LARGE SCALE GENOMIC DNA]</scope>
    <source>
        <strain evidence="8">RSF 1966-606</strain>
    </source>
</reference>
<proteinExistence type="predicted"/>
<evidence type="ECO:0000256" key="6">
    <source>
        <dbReference type="ARBA" id="ARBA00023136"/>
    </source>
</evidence>